<feature type="non-terminal residue" evidence="8">
    <location>
        <position position="265"/>
    </location>
</feature>
<dbReference type="GO" id="GO:0016020">
    <property type="term" value="C:membrane"/>
    <property type="evidence" value="ECO:0007669"/>
    <property type="project" value="UniProtKB-SubCell"/>
</dbReference>
<reference evidence="8 10" key="2">
    <citation type="journal article" date="2013" name="Nature">
        <title>Insights into bilaterian evolution from three spiralian genomes.</title>
        <authorList>
            <person name="Simakov O."/>
            <person name="Marletaz F."/>
            <person name="Cho S.J."/>
            <person name="Edsinger-Gonzales E."/>
            <person name="Havlak P."/>
            <person name="Hellsten U."/>
            <person name="Kuo D.H."/>
            <person name="Larsson T."/>
            <person name="Lv J."/>
            <person name="Arendt D."/>
            <person name="Savage R."/>
            <person name="Osoegawa K."/>
            <person name="de Jong P."/>
            <person name="Grimwood J."/>
            <person name="Chapman J.A."/>
            <person name="Shapiro H."/>
            <person name="Aerts A."/>
            <person name="Otillar R.P."/>
            <person name="Terry A.Y."/>
            <person name="Boore J.L."/>
            <person name="Grigoriev I.V."/>
            <person name="Lindberg D.R."/>
            <person name="Seaver E.C."/>
            <person name="Weisblat D.A."/>
            <person name="Putnam N.H."/>
            <person name="Rokhsar D.S."/>
        </authorList>
    </citation>
    <scope>NUCLEOTIDE SEQUENCE</scope>
    <source>
        <strain evidence="8 10">I ESC-2004</strain>
    </source>
</reference>
<keyword evidence="6" id="KW-0325">Glycoprotein</keyword>
<evidence type="ECO:0000256" key="7">
    <source>
        <dbReference type="SAM" id="SignalP"/>
    </source>
</evidence>
<evidence type="ECO:0000256" key="4">
    <source>
        <dbReference type="ARBA" id="ARBA00022989"/>
    </source>
</evidence>
<evidence type="ECO:0000313" key="9">
    <source>
        <dbReference type="EnsemblMetazoa" id="CapteP189662"/>
    </source>
</evidence>
<reference evidence="9" key="3">
    <citation type="submission" date="2015-06" db="UniProtKB">
        <authorList>
            <consortium name="EnsemblMetazoa"/>
        </authorList>
    </citation>
    <scope>IDENTIFICATION</scope>
</reference>
<evidence type="ECO:0000256" key="1">
    <source>
        <dbReference type="ARBA" id="ARBA00004606"/>
    </source>
</evidence>
<feature type="chain" id="PRO_5008787672" evidence="7">
    <location>
        <begin position="34"/>
        <end position="265"/>
    </location>
</feature>
<keyword evidence="10" id="KW-1185">Reference proteome</keyword>
<dbReference type="HOGENOM" id="CLU_091943_0_0_1"/>
<dbReference type="EnsemblMetazoa" id="CapteT189662">
    <property type="protein sequence ID" value="CapteP189662"/>
    <property type="gene ID" value="CapteG189662"/>
</dbReference>
<keyword evidence="2" id="KW-0812">Transmembrane</keyword>
<dbReference type="GO" id="GO:0035269">
    <property type="term" value="P:protein O-linked glycosylation via mannose"/>
    <property type="evidence" value="ECO:0007669"/>
    <property type="project" value="TreeGrafter"/>
</dbReference>
<dbReference type="GO" id="GO:0015020">
    <property type="term" value="F:glucuronosyltransferase activity"/>
    <property type="evidence" value="ECO:0007669"/>
    <property type="project" value="TreeGrafter"/>
</dbReference>
<evidence type="ECO:0000256" key="3">
    <source>
        <dbReference type="ARBA" id="ARBA00022968"/>
    </source>
</evidence>
<dbReference type="EMBL" id="AMQN01025715">
    <property type="status" value="NOT_ANNOTATED_CDS"/>
    <property type="molecule type" value="Genomic_DNA"/>
</dbReference>
<dbReference type="PANTHER" id="PTHR12270:SF52">
    <property type="entry name" value="GLYCOSYLTRANSFERASE-LIKE PROTEIN GNT13-RELATED"/>
    <property type="match status" value="1"/>
</dbReference>
<accession>R7U5H3</accession>
<keyword evidence="7" id="KW-0732">Signal</keyword>
<dbReference type="STRING" id="283909.R7U5H3"/>
<evidence type="ECO:0000313" key="10">
    <source>
        <dbReference type="Proteomes" id="UP000014760"/>
    </source>
</evidence>
<sequence length="265" mass="30388">MCFIKVCVRCSHFYKNIFRETLLLAALYAVTQGQSWPAAVNAFSNDIHNRPKTCNYSSHRKTHMNFALLKSSADKVLSRKSVCQLYEKDANIQRNTLVNIFNCPRPSQSSNDITLVTQLTSDRIDRLLLIMNIWKGPISASVYPDTELSIRGEEICLLKKQDSRCRVQLHLVQKSGVFFPVNKLRNIALDMAVTSHVFLTDVDFIPDQNLYANALQQLHSLQVMQSLVIPAFEMIEMKDLMRKEDLPSGKPELLNWWQKGIVQPF</sequence>
<feature type="signal peptide" evidence="7">
    <location>
        <begin position="1"/>
        <end position="33"/>
    </location>
</feature>
<gene>
    <name evidence="8" type="ORF">CAPTEDRAFT_189662</name>
</gene>
<evidence type="ECO:0000313" key="8">
    <source>
        <dbReference type="EMBL" id="ELU01224.1"/>
    </source>
</evidence>
<reference evidence="10" key="1">
    <citation type="submission" date="2012-12" db="EMBL/GenBank/DDBJ databases">
        <authorList>
            <person name="Hellsten U."/>
            <person name="Grimwood J."/>
            <person name="Chapman J.A."/>
            <person name="Shapiro H."/>
            <person name="Aerts A."/>
            <person name="Otillar R.P."/>
            <person name="Terry A.Y."/>
            <person name="Boore J.L."/>
            <person name="Simakov O."/>
            <person name="Marletaz F."/>
            <person name="Cho S.-J."/>
            <person name="Edsinger-Gonzales E."/>
            <person name="Havlak P."/>
            <person name="Kuo D.-H."/>
            <person name="Larsson T."/>
            <person name="Lv J."/>
            <person name="Arendt D."/>
            <person name="Savage R."/>
            <person name="Osoegawa K."/>
            <person name="de Jong P."/>
            <person name="Lindberg D.R."/>
            <person name="Seaver E.C."/>
            <person name="Weisblat D.A."/>
            <person name="Putnam N.H."/>
            <person name="Grigoriev I.V."/>
            <person name="Rokhsar D.S."/>
        </authorList>
    </citation>
    <scope>NUCLEOTIDE SEQUENCE</scope>
    <source>
        <strain evidence="10">I ESC-2004</strain>
    </source>
</reference>
<comment type="subcellular location">
    <subcellularLocation>
        <location evidence="1">Membrane</location>
        <topology evidence="1">Single-pass type II membrane protein</topology>
    </subcellularLocation>
</comment>
<keyword evidence="4" id="KW-1133">Transmembrane helix</keyword>
<dbReference type="InterPro" id="IPR051292">
    <property type="entry name" value="Xyl/GlcA_transferase"/>
</dbReference>
<dbReference type="EMBL" id="KB305285">
    <property type="protein sequence ID" value="ELU01224.1"/>
    <property type="molecule type" value="Genomic_DNA"/>
</dbReference>
<dbReference type="Proteomes" id="UP000014760">
    <property type="component" value="Unassembled WGS sequence"/>
</dbReference>
<keyword evidence="3" id="KW-0735">Signal-anchor</keyword>
<evidence type="ECO:0000256" key="6">
    <source>
        <dbReference type="ARBA" id="ARBA00023180"/>
    </source>
</evidence>
<evidence type="ECO:0000256" key="5">
    <source>
        <dbReference type="ARBA" id="ARBA00023136"/>
    </source>
</evidence>
<keyword evidence="5" id="KW-0472">Membrane</keyword>
<dbReference type="Pfam" id="PF13896">
    <property type="entry name" value="Glyco_transf_49"/>
    <property type="match status" value="1"/>
</dbReference>
<dbReference type="GO" id="GO:0042285">
    <property type="term" value="F:xylosyltransferase activity"/>
    <property type="evidence" value="ECO:0007669"/>
    <property type="project" value="TreeGrafter"/>
</dbReference>
<evidence type="ECO:0000256" key="2">
    <source>
        <dbReference type="ARBA" id="ARBA00022692"/>
    </source>
</evidence>
<name>R7U5H3_CAPTE</name>
<protein>
    <submittedName>
        <fullName evidence="8 9">Uncharacterized protein</fullName>
    </submittedName>
</protein>
<organism evidence="8">
    <name type="scientific">Capitella teleta</name>
    <name type="common">Polychaete worm</name>
    <dbReference type="NCBI Taxonomy" id="283909"/>
    <lineage>
        <taxon>Eukaryota</taxon>
        <taxon>Metazoa</taxon>
        <taxon>Spiralia</taxon>
        <taxon>Lophotrochozoa</taxon>
        <taxon>Annelida</taxon>
        <taxon>Polychaeta</taxon>
        <taxon>Sedentaria</taxon>
        <taxon>Scolecida</taxon>
        <taxon>Capitellidae</taxon>
        <taxon>Capitella</taxon>
    </lineage>
</organism>
<dbReference type="OrthoDB" id="411524at2759"/>
<proteinExistence type="predicted"/>
<dbReference type="AlphaFoldDB" id="R7U5H3"/>
<dbReference type="PANTHER" id="PTHR12270">
    <property type="entry name" value="GLYCOSYLTRANSFERASE-RELATED"/>
    <property type="match status" value="1"/>
</dbReference>